<dbReference type="InterPro" id="IPR052799">
    <property type="entry name" value="Rho_GAP_Regulators"/>
</dbReference>
<evidence type="ECO:0000259" key="4">
    <source>
        <dbReference type="PROSITE" id="PS50003"/>
    </source>
</evidence>
<feature type="compositionally biased region" description="Basic and acidic residues" evidence="3">
    <location>
        <begin position="818"/>
        <end position="831"/>
    </location>
</feature>
<evidence type="ECO:0000256" key="1">
    <source>
        <dbReference type="ARBA" id="ARBA00022468"/>
    </source>
</evidence>
<sequence>MASSHSADNVMQCKTCRCGEGDTNFWIARGSDNPDKQSNNCPNCMQVFKSGPLFISSKGIGWTSWKKRWFVLTRTSLVFFRTDPAALPQKGSEANVMLGDIDLNNSGSVVVKADKKILTLLFPDGRDGRTFTLKAETSEDLYEWKAALENAVAQAPSAALALGQNGIFHNEITESIEASHDQWKDTQPATSTVIGRPILLALEDIDGSPSFLEKALRFIEQHGIKVEGILRQSADVEEVKCRVREYEQGKKEFSSDEDAHVVGDCIKYVLRELPSSPVPASCCTALVEAYRTDRGIRVDSMRTAIYKTFPEPNRRLLQRILKMMQTVAEKKSQNRMSLSALAACMAPLLLRPLLAGDCEFEDDFNMGGDGSLQLLRAAAAANHAQAIVIILLEQYDSVFDEDLLRESSISSGLYSDSGDGDVEDDDSTDNDIPDDDEYHDEHNSDDDLTDTDTPGDDGYSDENNGLEEDIDDDSECSSTKAISESNSNVGSDPHDNKVLDNQKRDGASLQDSDVLDAPKILADSVHDTSLQEVCQKKLSSVSEIPYLEDSSAQKCETLLHDESNAIGSHVSASHESIGDNSTSTSPMPKSVSHILSSSARKAIDKPNEPVVCARRPTIWGRTSAKKNLSMESIDLLSEDEIAIQKLENTKNDLQNKIAKEVKGNAVLQESLERRKEALDERRLALERDIERLREQLQKERDLRASLESGLMNMRPGLVSFSSAMDSKTREDLEEVALAEADIVTLKQKVADLRGQLNHELKQSYASLCESCGKCFHSRDHSAEKDQSEDVSSINLVDQHENFLKQDDALSGVVCETMPAKEQELPSSREAEPPQYQNREPTSQTAISLGTRSASSTKDSIAKLSSEDEVCDTKKTEAQGLLSSPRAETSSGQLQANQRGIKSPVSSCISNIEEPVTTTCNSISKNSTSRGEVCLHLKCSLACIHMLVCVFVCIISSMNSPGYENMEGQCQESMSSSDGQPPQKQRMNIVKQSSKLPQGPNKVLPSTEESVKVGQNTASKKFSLWGQNVKKEAQDPSLSNKQSNNPRPSDTESNSLKSQTSASVASSVELALAGLSGTIKKHSSRPEEQVSSSASALAKLTNRLNFLKERRAQLVNELQFVQNSHTLGQDGPPPRTKSR</sequence>
<dbReference type="PROSITE" id="PS50003">
    <property type="entry name" value="PH_DOMAIN"/>
    <property type="match status" value="1"/>
</dbReference>
<feature type="domain" description="Rho-GAP" evidence="5">
    <location>
        <begin position="200"/>
        <end position="399"/>
    </location>
</feature>
<dbReference type="InterPro" id="IPR025757">
    <property type="entry name" value="MIP1_Leuzipper"/>
</dbReference>
<feature type="compositionally biased region" description="Polar residues" evidence="3">
    <location>
        <begin position="885"/>
        <end position="896"/>
    </location>
</feature>
<feature type="region of interest" description="Disordered" evidence="3">
    <location>
        <begin position="965"/>
        <end position="1011"/>
    </location>
</feature>
<proteinExistence type="predicted"/>
<dbReference type="InterPro" id="IPR001849">
    <property type="entry name" value="PH_domain"/>
</dbReference>
<dbReference type="PROSITE" id="PS50238">
    <property type="entry name" value="RHOGAP"/>
    <property type="match status" value="1"/>
</dbReference>
<reference evidence="6" key="1">
    <citation type="submission" date="2021-03" db="EMBL/GenBank/DDBJ databases">
        <authorList>
            <consortium name="Genoscope - CEA"/>
            <person name="William W."/>
        </authorList>
    </citation>
    <scope>NUCLEOTIDE SEQUENCE</scope>
    <source>
        <strain evidence="6">Doubled-haploid Pahang</strain>
    </source>
</reference>
<dbReference type="Pfam" id="PF00620">
    <property type="entry name" value="RhoGAP"/>
    <property type="match status" value="1"/>
</dbReference>
<feature type="coiled-coil region" evidence="2">
    <location>
        <begin position="1096"/>
        <end position="1123"/>
    </location>
</feature>
<dbReference type="SUPFAM" id="SSF50729">
    <property type="entry name" value="PH domain-like"/>
    <property type="match status" value="1"/>
</dbReference>
<dbReference type="CDD" id="cd00159">
    <property type="entry name" value="RhoGAP"/>
    <property type="match status" value="1"/>
</dbReference>
<dbReference type="PANTHER" id="PTHR46265">
    <property type="entry name" value="RHO GTPASE-ACTIVATING PROTEIN 7"/>
    <property type="match status" value="1"/>
</dbReference>
<dbReference type="SMART" id="SM00233">
    <property type="entry name" value="PH"/>
    <property type="match status" value="1"/>
</dbReference>
<feature type="region of interest" description="Disordered" evidence="3">
    <location>
        <begin position="1030"/>
        <end position="1061"/>
    </location>
</feature>
<feature type="coiled-coil region" evidence="2">
    <location>
        <begin position="735"/>
        <end position="762"/>
    </location>
</feature>
<dbReference type="Pfam" id="PF14389">
    <property type="entry name" value="Lzipper-MIP1"/>
    <property type="match status" value="1"/>
</dbReference>
<evidence type="ECO:0000256" key="2">
    <source>
        <dbReference type="SAM" id="Coils"/>
    </source>
</evidence>
<feature type="compositionally biased region" description="Polar residues" evidence="3">
    <location>
        <begin position="1035"/>
        <end position="1059"/>
    </location>
</feature>
<evidence type="ECO:0000259" key="5">
    <source>
        <dbReference type="PROSITE" id="PS50238"/>
    </source>
</evidence>
<feature type="region of interest" description="Disordered" evidence="3">
    <location>
        <begin position="818"/>
        <end position="896"/>
    </location>
</feature>
<dbReference type="SUPFAM" id="SSF48350">
    <property type="entry name" value="GTPase activation domain, GAP"/>
    <property type="match status" value="1"/>
</dbReference>
<dbReference type="InterPro" id="IPR011993">
    <property type="entry name" value="PH-like_dom_sf"/>
</dbReference>
<dbReference type="InterPro" id="IPR000198">
    <property type="entry name" value="RhoGAP_dom"/>
</dbReference>
<feature type="region of interest" description="Disordered" evidence="3">
    <location>
        <begin position="570"/>
        <end position="592"/>
    </location>
</feature>
<feature type="compositionally biased region" description="Basic and acidic residues" evidence="3">
    <location>
        <begin position="492"/>
        <end position="506"/>
    </location>
</feature>
<feature type="coiled-coil region" evidence="2">
    <location>
        <begin position="636"/>
        <end position="709"/>
    </location>
</feature>
<protein>
    <submittedName>
        <fullName evidence="6">(wild Malaysian banana) hypothetical protein</fullName>
    </submittedName>
</protein>
<dbReference type="SMART" id="SM00324">
    <property type="entry name" value="RhoGAP"/>
    <property type="match status" value="1"/>
</dbReference>
<gene>
    <name evidence="6" type="ORF">GSMUA_236920.1</name>
</gene>
<dbReference type="AlphaFoldDB" id="A0A8D7F0N3"/>
<dbReference type="EMBL" id="HG996474">
    <property type="protein sequence ID" value="CAG1835685.1"/>
    <property type="molecule type" value="Genomic_DNA"/>
</dbReference>
<dbReference type="InterPro" id="IPR008936">
    <property type="entry name" value="Rho_GTPase_activation_prot"/>
</dbReference>
<feature type="compositionally biased region" description="Acidic residues" evidence="3">
    <location>
        <begin position="418"/>
        <end position="475"/>
    </location>
</feature>
<evidence type="ECO:0000256" key="3">
    <source>
        <dbReference type="SAM" id="MobiDB-lite"/>
    </source>
</evidence>
<feature type="domain" description="PH" evidence="4">
    <location>
        <begin position="46"/>
        <end position="153"/>
    </location>
</feature>
<name>A0A8D7F0N3_MUSAM</name>
<dbReference type="Gene3D" id="2.30.29.30">
    <property type="entry name" value="Pleckstrin-homology domain (PH domain)/Phosphotyrosine-binding domain (PTB)"/>
    <property type="match status" value="1"/>
</dbReference>
<feature type="compositionally biased region" description="Polar residues" evidence="3">
    <location>
        <begin position="965"/>
        <end position="995"/>
    </location>
</feature>
<dbReference type="CDD" id="cd00821">
    <property type="entry name" value="PH"/>
    <property type="match status" value="1"/>
</dbReference>
<dbReference type="Pfam" id="PF00169">
    <property type="entry name" value="PH"/>
    <property type="match status" value="1"/>
</dbReference>
<feature type="region of interest" description="Disordered" evidence="3">
    <location>
        <begin position="410"/>
        <end position="515"/>
    </location>
</feature>
<keyword evidence="2" id="KW-0175">Coiled coil</keyword>
<dbReference type="GO" id="GO:0005096">
    <property type="term" value="F:GTPase activator activity"/>
    <property type="evidence" value="ECO:0007669"/>
    <property type="project" value="UniProtKB-KW"/>
</dbReference>
<feature type="compositionally biased region" description="Polar residues" evidence="3">
    <location>
        <begin position="834"/>
        <end position="858"/>
    </location>
</feature>
<feature type="compositionally biased region" description="Polar residues" evidence="3">
    <location>
        <begin position="479"/>
        <end position="490"/>
    </location>
</feature>
<dbReference type="PANTHER" id="PTHR46265:SF2">
    <property type="entry name" value="RHO GTPASE-ACTIVATING PROTEIN 7"/>
    <property type="match status" value="1"/>
</dbReference>
<accession>A0A8D7F0N3</accession>
<dbReference type="GO" id="GO:0007165">
    <property type="term" value="P:signal transduction"/>
    <property type="evidence" value="ECO:0007669"/>
    <property type="project" value="InterPro"/>
</dbReference>
<organism evidence="6">
    <name type="scientific">Musa acuminata subsp. malaccensis</name>
    <name type="common">Wild banana</name>
    <name type="synonym">Musa malaccensis</name>
    <dbReference type="NCBI Taxonomy" id="214687"/>
    <lineage>
        <taxon>Eukaryota</taxon>
        <taxon>Viridiplantae</taxon>
        <taxon>Streptophyta</taxon>
        <taxon>Embryophyta</taxon>
        <taxon>Tracheophyta</taxon>
        <taxon>Spermatophyta</taxon>
        <taxon>Magnoliopsida</taxon>
        <taxon>Liliopsida</taxon>
        <taxon>Zingiberales</taxon>
        <taxon>Musaceae</taxon>
        <taxon>Musa</taxon>
    </lineage>
</organism>
<keyword evidence="1" id="KW-0343">GTPase activation</keyword>
<dbReference type="Gene3D" id="1.10.555.10">
    <property type="entry name" value="Rho GTPase activation protein"/>
    <property type="match status" value="1"/>
</dbReference>
<evidence type="ECO:0000313" key="6">
    <source>
        <dbReference type="EMBL" id="CAG1835685.1"/>
    </source>
</evidence>